<accession>A0A0C1L7P4</accession>
<feature type="domain" description="BPL/LPL catalytic" evidence="2">
    <location>
        <begin position="1"/>
        <end position="176"/>
    </location>
</feature>
<dbReference type="STRING" id="1349421.OI18_02545"/>
<dbReference type="PANTHER" id="PTHR12835:SF5">
    <property type="entry name" value="BIOTIN--PROTEIN LIGASE"/>
    <property type="match status" value="1"/>
</dbReference>
<organism evidence="3 4">
    <name type="scientific">Flavihumibacter solisilvae</name>
    <dbReference type="NCBI Taxonomy" id="1349421"/>
    <lineage>
        <taxon>Bacteria</taxon>
        <taxon>Pseudomonadati</taxon>
        <taxon>Bacteroidota</taxon>
        <taxon>Chitinophagia</taxon>
        <taxon>Chitinophagales</taxon>
        <taxon>Chitinophagaceae</taxon>
        <taxon>Flavihumibacter</taxon>
    </lineage>
</organism>
<evidence type="ECO:0000313" key="4">
    <source>
        <dbReference type="Proteomes" id="UP000031408"/>
    </source>
</evidence>
<evidence type="ECO:0000313" key="3">
    <source>
        <dbReference type="EMBL" id="KIC96182.1"/>
    </source>
</evidence>
<protein>
    <recommendedName>
        <fullName evidence="2">BPL/LPL catalytic domain-containing protein</fullName>
    </recommendedName>
</protein>
<dbReference type="CDD" id="cd16442">
    <property type="entry name" value="BPL"/>
    <property type="match status" value="1"/>
</dbReference>
<proteinExistence type="predicted"/>
<comment type="caution">
    <text evidence="3">The sequence shown here is derived from an EMBL/GenBank/DDBJ whole genome shotgun (WGS) entry which is preliminary data.</text>
</comment>
<gene>
    <name evidence="3" type="ORF">OI18_02545</name>
</gene>
<dbReference type="AlphaFoldDB" id="A0A0C1L7P4"/>
<keyword evidence="1" id="KW-0436">Ligase</keyword>
<dbReference type="Proteomes" id="UP000031408">
    <property type="component" value="Unassembled WGS sequence"/>
</dbReference>
<dbReference type="GO" id="GO:0004077">
    <property type="term" value="F:biotin--[biotin carboxyl-carrier protein] ligase activity"/>
    <property type="evidence" value="ECO:0007669"/>
    <property type="project" value="InterPro"/>
</dbReference>
<dbReference type="InterPro" id="IPR045864">
    <property type="entry name" value="aa-tRNA-synth_II/BPL/LPL"/>
</dbReference>
<reference evidence="3 4" key="1">
    <citation type="submission" date="2014-11" db="EMBL/GenBank/DDBJ databases">
        <title>Genome sequence of Flavihumibacter solisilvae 3-3.</title>
        <authorList>
            <person name="Zhou G."/>
            <person name="Li M."/>
            <person name="Wang G."/>
        </authorList>
    </citation>
    <scope>NUCLEOTIDE SEQUENCE [LARGE SCALE GENOMIC DNA]</scope>
    <source>
        <strain evidence="3 4">3-3</strain>
    </source>
</reference>
<dbReference type="GO" id="GO:0005737">
    <property type="term" value="C:cytoplasm"/>
    <property type="evidence" value="ECO:0007669"/>
    <property type="project" value="TreeGrafter"/>
</dbReference>
<keyword evidence="4" id="KW-1185">Reference proteome</keyword>
<dbReference type="InterPro" id="IPR004143">
    <property type="entry name" value="BPL_LPL_catalytic"/>
</dbReference>
<dbReference type="PANTHER" id="PTHR12835">
    <property type="entry name" value="BIOTIN PROTEIN LIGASE"/>
    <property type="match status" value="1"/>
</dbReference>
<sequence length="239" mass="26798">MTVLTTVDSSNNYAMDLVHRRLATHGEVIFALEQTAGKGRMGRSWVTTSGENIIASFILETNTLPADSVFCLSMAVALGCHDWLRPYGGDELSIKWPNDIYWRDRKAGGILIENNWSGSHWQFAIVGIGLNINQTVFDPATTRAVSLKQITGRHFDLMEMLNGLCASLEARWQELISGGKETILADYNHFLFGRGRQVRLSKDGNSFETTVRHVNASGELLTTDTEERKFRVGEVQWVF</sequence>
<dbReference type="NCBIfam" id="TIGR00121">
    <property type="entry name" value="birA_ligase"/>
    <property type="match status" value="1"/>
</dbReference>
<dbReference type="EMBL" id="JSVC01000002">
    <property type="protein sequence ID" value="KIC96182.1"/>
    <property type="molecule type" value="Genomic_DNA"/>
</dbReference>
<dbReference type="SUPFAM" id="SSF55681">
    <property type="entry name" value="Class II aaRS and biotin synthetases"/>
    <property type="match status" value="1"/>
</dbReference>
<name>A0A0C1L7P4_9BACT</name>
<dbReference type="PROSITE" id="PS51733">
    <property type="entry name" value="BPL_LPL_CATALYTIC"/>
    <property type="match status" value="1"/>
</dbReference>
<evidence type="ECO:0000256" key="1">
    <source>
        <dbReference type="ARBA" id="ARBA00022598"/>
    </source>
</evidence>
<dbReference type="Gene3D" id="3.30.930.10">
    <property type="entry name" value="Bira Bifunctional Protein, Domain 2"/>
    <property type="match status" value="1"/>
</dbReference>
<dbReference type="InterPro" id="IPR004408">
    <property type="entry name" value="Biotin_CoA_COase_ligase"/>
</dbReference>
<dbReference type="Pfam" id="PF03099">
    <property type="entry name" value="BPL_LplA_LipB"/>
    <property type="match status" value="1"/>
</dbReference>
<evidence type="ECO:0000259" key="2">
    <source>
        <dbReference type="PROSITE" id="PS51733"/>
    </source>
</evidence>